<dbReference type="AlphaFoldDB" id="A0A9X3TXV8"/>
<evidence type="ECO:0000256" key="5">
    <source>
        <dbReference type="ARBA" id="ARBA00024227"/>
    </source>
</evidence>
<dbReference type="NCBIfam" id="TIGR00121">
    <property type="entry name" value="birA_ligase"/>
    <property type="match status" value="1"/>
</dbReference>
<dbReference type="EC" id="6.3.4.15" evidence="5"/>
<dbReference type="GO" id="GO:0005737">
    <property type="term" value="C:cytoplasm"/>
    <property type="evidence" value="ECO:0007669"/>
    <property type="project" value="TreeGrafter"/>
</dbReference>
<dbReference type="Pfam" id="PF03099">
    <property type="entry name" value="BPL_LplA_LipB"/>
    <property type="match status" value="1"/>
</dbReference>
<keyword evidence="1 8" id="KW-0436">Ligase</keyword>
<evidence type="ECO:0000256" key="1">
    <source>
        <dbReference type="ARBA" id="ARBA00022598"/>
    </source>
</evidence>
<evidence type="ECO:0000256" key="2">
    <source>
        <dbReference type="ARBA" id="ARBA00022741"/>
    </source>
</evidence>
<accession>A0A9X3TXV8</accession>
<evidence type="ECO:0000256" key="3">
    <source>
        <dbReference type="ARBA" id="ARBA00022840"/>
    </source>
</evidence>
<sequence>MTAVACEVHDSLDSTSAEARRRVSAGAFQDLWIVARRQTSGRGRRGRAWVSDSDNLYASRLIDPACPSARVAELSFVAALAARDAVRAQLPPGAPPVTCKWPNDVLIGRRKVAGLLLEGEGGSRWVVVGIGINVTDFPDGMETPATSLVAQGGTADVEAVFGALADAFEQWLTVWRTSGFAAIRAAWRDAASGLGEKVRVRLETREFEGIFRDLDPSGALIVDCADGREERVAAGDVFLL</sequence>
<dbReference type="RefSeq" id="WP_274943448.1">
    <property type="nucleotide sequence ID" value="NZ_JANWOI010000002.1"/>
</dbReference>
<protein>
    <recommendedName>
        <fullName evidence="5">biotin--[biotin carboxyl-carrier protein] ligase</fullName>
        <ecNumber evidence="5">6.3.4.15</ecNumber>
    </recommendedName>
</protein>
<dbReference type="GO" id="GO:0005524">
    <property type="term" value="F:ATP binding"/>
    <property type="evidence" value="ECO:0007669"/>
    <property type="project" value="UniProtKB-KW"/>
</dbReference>
<proteinExistence type="predicted"/>
<dbReference type="InterPro" id="IPR004143">
    <property type="entry name" value="BPL_LPL_catalytic"/>
</dbReference>
<dbReference type="InterPro" id="IPR045864">
    <property type="entry name" value="aa-tRNA-synth_II/BPL/LPL"/>
</dbReference>
<dbReference type="Gene3D" id="3.30.930.10">
    <property type="entry name" value="Bira Bifunctional Protein, Domain 2"/>
    <property type="match status" value="1"/>
</dbReference>
<gene>
    <name evidence="8" type="ORF">NYP16_07285</name>
</gene>
<comment type="caution">
    <text evidence="8">The sequence shown here is derived from an EMBL/GenBank/DDBJ whole genome shotgun (WGS) entry which is preliminary data.</text>
</comment>
<dbReference type="PROSITE" id="PS51733">
    <property type="entry name" value="BPL_LPL_CATALYTIC"/>
    <property type="match status" value="1"/>
</dbReference>
<evidence type="ECO:0000259" key="7">
    <source>
        <dbReference type="PROSITE" id="PS51733"/>
    </source>
</evidence>
<reference evidence="8" key="2">
    <citation type="journal article" date="2023" name="Syst. Appl. Microbiol.">
        <title>Govania unica gen. nov., sp. nov., a rare biosphere bacterium that represents a novel family in the class Alphaproteobacteria.</title>
        <authorList>
            <person name="Vandamme P."/>
            <person name="Peeters C."/>
            <person name="Hettiarachchi A."/>
            <person name="Cnockaert M."/>
            <person name="Carlier A."/>
        </authorList>
    </citation>
    <scope>NUCLEOTIDE SEQUENCE</scope>
    <source>
        <strain evidence="8">LMG 31809</strain>
    </source>
</reference>
<dbReference type="EMBL" id="JANWOI010000002">
    <property type="protein sequence ID" value="MDA5193753.1"/>
    <property type="molecule type" value="Genomic_DNA"/>
</dbReference>
<dbReference type="PANTHER" id="PTHR12835:SF5">
    <property type="entry name" value="BIOTIN--PROTEIN LIGASE"/>
    <property type="match status" value="1"/>
</dbReference>
<keyword evidence="3" id="KW-0067">ATP-binding</keyword>
<evidence type="ECO:0000256" key="6">
    <source>
        <dbReference type="ARBA" id="ARBA00047846"/>
    </source>
</evidence>
<dbReference type="GO" id="GO:0004077">
    <property type="term" value="F:biotin--[biotin carboxyl-carrier protein] ligase activity"/>
    <property type="evidence" value="ECO:0007669"/>
    <property type="project" value="UniProtKB-EC"/>
</dbReference>
<dbReference type="PANTHER" id="PTHR12835">
    <property type="entry name" value="BIOTIN PROTEIN LIGASE"/>
    <property type="match status" value="1"/>
</dbReference>
<dbReference type="InterPro" id="IPR003142">
    <property type="entry name" value="BPL_C"/>
</dbReference>
<evidence type="ECO:0000313" key="9">
    <source>
        <dbReference type="Proteomes" id="UP001141619"/>
    </source>
</evidence>
<dbReference type="SUPFAM" id="SSF55681">
    <property type="entry name" value="Class II aaRS and biotin synthetases"/>
    <property type="match status" value="1"/>
</dbReference>
<name>A0A9X3TXV8_9PROT</name>
<comment type="catalytic activity">
    <reaction evidence="6">
        <text>biotin + L-lysyl-[protein] + ATP = N(6)-biotinyl-L-lysyl-[protein] + AMP + diphosphate + H(+)</text>
        <dbReference type="Rhea" id="RHEA:11756"/>
        <dbReference type="Rhea" id="RHEA-COMP:9752"/>
        <dbReference type="Rhea" id="RHEA-COMP:10505"/>
        <dbReference type="ChEBI" id="CHEBI:15378"/>
        <dbReference type="ChEBI" id="CHEBI:29969"/>
        <dbReference type="ChEBI" id="CHEBI:30616"/>
        <dbReference type="ChEBI" id="CHEBI:33019"/>
        <dbReference type="ChEBI" id="CHEBI:57586"/>
        <dbReference type="ChEBI" id="CHEBI:83144"/>
        <dbReference type="ChEBI" id="CHEBI:456215"/>
        <dbReference type="EC" id="6.3.4.15"/>
    </reaction>
</comment>
<dbReference type="CDD" id="cd16442">
    <property type="entry name" value="BPL"/>
    <property type="match status" value="1"/>
</dbReference>
<keyword evidence="2" id="KW-0547">Nucleotide-binding</keyword>
<dbReference type="InterPro" id="IPR004408">
    <property type="entry name" value="Biotin_CoA_COase_ligase"/>
</dbReference>
<evidence type="ECO:0000313" key="8">
    <source>
        <dbReference type="EMBL" id="MDA5193753.1"/>
    </source>
</evidence>
<dbReference type="SUPFAM" id="SSF50037">
    <property type="entry name" value="C-terminal domain of transcriptional repressors"/>
    <property type="match status" value="1"/>
</dbReference>
<dbReference type="Proteomes" id="UP001141619">
    <property type="component" value="Unassembled WGS sequence"/>
</dbReference>
<keyword evidence="9" id="KW-1185">Reference proteome</keyword>
<evidence type="ECO:0000256" key="4">
    <source>
        <dbReference type="ARBA" id="ARBA00023267"/>
    </source>
</evidence>
<organism evidence="8 9">
    <name type="scientific">Govanella unica</name>
    <dbReference type="NCBI Taxonomy" id="2975056"/>
    <lineage>
        <taxon>Bacteria</taxon>
        <taxon>Pseudomonadati</taxon>
        <taxon>Pseudomonadota</taxon>
        <taxon>Alphaproteobacteria</taxon>
        <taxon>Emcibacterales</taxon>
        <taxon>Govanellaceae</taxon>
        <taxon>Govanella</taxon>
    </lineage>
</organism>
<reference evidence="8" key="1">
    <citation type="submission" date="2022-08" db="EMBL/GenBank/DDBJ databases">
        <authorList>
            <person name="Vandamme P."/>
            <person name="Hettiarachchi A."/>
            <person name="Peeters C."/>
            <person name="Cnockaert M."/>
            <person name="Carlier A."/>
        </authorList>
    </citation>
    <scope>NUCLEOTIDE SEQUENCE</scope>
    <source>
        <strain evidence="8">LMG 31809</strain>
    </source>
</reference>
<dbReference type="InterPro" id="IPR008988">
    <property type="entry name" value="Transcriptional_repressor_C"/>
</dbReference>
<dbReference type="Gene3D" id="2.30.30.100">
    <property type="match status" value="1"/>
</dbReference>
<feature type="domain" description="BPL/LPL catalytic" evidence="7">
    <location>
        <begin position="6"/>
        <end position="176"/>
    </location>
</feature>
<keyword evidence="4" id="KW-0092">Biotin</keyword>
<dbReference type="Pfam" id="PF02237">
    <property type="entry name" value="BPL_C"/>
    <property type="match status" value="1"/>
</dbReference>